<feature type="domain" description="AB hydrolase-1" evidence="1">
    <location>
        <begin position="28"/>
        <end position="240"/>
    </location>
</feature>
<proteinExistence type="predicted"/>
<protein>
    <recommendedName>
        <fullName evidence="1">AB hydrolase-1 domain-containing protein</fullName>
    </recommendedName>
</protein>
<dbReference type="EMBL" id="PCTT01000038">
    <property type="protein sequence ID" value="PIP86947.1"/>
    <property type="molecule type" value="Genomic_DNA"/>
</dbReference>
<dbReference type="InterPro" id="IPR000073">
    <property type="entry name" value="AB_hydrolase_1"/>
</dbReference>
<dbReference type="AlphaFoldDB" id="A0A2H0DXQ7"/>
<dbReference type="PANTHER" id="PTHR46438">
    <property type="entry name" value="ALPHA/BETA-HYDROLASES SUPERFAMILY PROTEIN"/>
    <property type="match status" value="1"/>
</dbReference>
<dbReference type="Gene3D" id="3.40.50.1820">
    <property type="entry name" value="alpha/beta hydrolase"/>
    <property type="match status" value="1"/>
</dbReference>
<dbReference type="SUPFAM" id="SSF53474">
    <property type="entry name" value="alpha/beta-Hydrolases"/>
    <property type="match status" value="1"/>
</dbReference>
<evidence type="ECO:0000313" key="3">
    <source>
        <dbReference type="Proteomes" id="UP000231143"/>
    </source>
</evidence>
<dbReference type="InterPro" id="IPR029058">
    <property type="entry name" value="AB_hydrolase_fold"/>
</dbReference>
<name>A0A2H0DXQ7_9BACT</name>
<dbReference type="PRINTS" id="PR00111">
    <property type="entry name" value="ABHYDROLASE"/>
</dbReference>
<accession>A0A2H0DXQ7</accession>
<gene>
    <name evidence="2" type="ORF">COW81_02860</name>
</gene>
<reference evidence="2 3" key="1">
    <citation type="submission" date="2017-09" db="EMBL/GenBank/DDBJ databases">
        <title>Depth-based differentiation of microbial function through sediment-hosted aquifers and enrichment of novel symbionts in the deep terrestrial subsurface.</title>
        <authorList>
            <person name="Probst A.J."/>
            <person name="Ladd B."/>
            <person name="Jarett J.K."/>
            <person name="Geller-Mcgrath D.E."/>
            <person name="Sieber C.M."/>
            <person name="Emerson J.B."/>
            <person name="Anantharaman K."/>
            <person name="Thomas B.C."/>
            <person name="Malmstrom R."/>
            <person name="Stieglmeier M."/>
            <person name="Klingl A."/>
            <person name="Woyke T."/>
            <person name="Ryan C.M."/>
            <person name="Banfield J.F."/>
        </authorList>
    </citation>
    <scope>NUCLEOTIDE SEQUENCE [LARGE SCALE GENOMIC DNA]</scope>
    <source>
        <strain evidence="2">CG22_combo_CG10-13_8_21_14_all_36_13</strain>
    </source>
</reference>
<dbReference type="Proteomes" id="UP000231143">
    <property type="component" value="Unassembled WGS sequence"/>
</dbReference>
<comment type="caution">
    <text evidence="2">The sequence shown here is derived from an EMBL/GenBank/DDBJ whole genome shotgun (WGS) entry which is preliminary data.</text>
</comment>
<evidence type="ECO:0000313" key="2">
    <source>
        <dbReference type="EMBL" id="PIP86947.1"/>
    </source>
</evidence>
<evidence type="ECO:0000259" key="1">
    <source>
        <dbReference type="Pfam" id="PF12697"/>
    </source>
</evidence>
<organism evidence="2 3">
    <name type="scientific">Candidatus Campbellbacteria bacterium CG22_combo_CG10-13_8_21_14_all_36_13</name>
    <dbReference type="NCBI Taxonomy" id="1974529"/>
    <lineage>
        <taxon>Bacteria</taxon>
        <taxon>Candidatus Campbelliibacteriota</taxon>
    </lineage>
</organism>
<dbReference type="PANTHER" id="PTHR46438:SF11">
    <property type="entry name" value="LIPASE-RELATED"/>
    <property type="match status" value="1"/>
</dbReference>
<sequence length="248" mass="27900">MNTKQIVVNGQLLNFYHKEGLLNDGPTLIFLHGWGGDAKQWFDLINKLTEKSSNIFAVDLPGFGKSENPKTPFDIKDYTGVIDGFIKQVANKQLIVVGHSFGGRIAARLASAHLSALQKIVLVNSAGIPTNEERTRFIKIISGFIKPFISERTKTKLYKYVGSDYTLRPDLKETFKKIMTSDIEVYKNIQIPSLIIWGDKDDITPIESAEKMHLLIKGSELFIIKDAGHMSFVDNPEVFIKKLILFIS</sequence>
<dbReference type="Pfam" id="PF12697">
    <property type="entry name" value="Abhydrolase_6"/>
    <property type="match status" value="1"/>
</dbReference>